<feature type="compositionally biased region" description="Polar residues" evidence="1">
    <location>
        <begin position="75"/>
        <end position="95"/>
    </location>
</feature>
<dbReference type="EMBL" id="MU150275">
    <property type="protein sequence ID" value="KAF9462176.1"/>
    <property type="molecule type" value="Genomic_DNA"/>
</dbReference>
<feature type="compositionally biased region" description="Low complexity" evidence="1">
    <location>
        <begin position="313"/>
        <end position="322"/>
    </location>
</feature>
<dbReference type="AlphaFoldDB" id="A0A9P5Y5T7"/>
<feature type="compositionally biased region" description="Basic and acidic residues" evidence="1">
    <location>
        <begin position="267"/>
        <end position="286"/>
    </location>
</feature>
<feature type="compositionally biased region" description="Polar residues" evidence="1">
    <location>
        <begin position="287"/>
        <end position="296"/>
    </location>
</feature>
<feature type="compositionally biased region" description="Polar residues" evidence="1">
    <location>
        <begin position="377"/>
        <end position="392"/>
    </location>
</feature>
<evidence type="ECO:0000256" key="1">
    <source>
        <dbReference type="SAM" id="MobiDB-lite"/>
    </source>
</evidence>
<accession>A0A9P5Y5T7</accession>
<feature type="compositionally biased region" description="Basic residues" evidence="1">
    <location>
        <begin position="463"/>
        <end position="477"/>
    </location>
</feature>
<keyword evidence="3" id="KW-1185">Reference proteome</keyword>
<sequence length="477" mass="51505">MAAVYPNPSSRHPKSRLRSSSDPFVDPATKSQRPPPPPPKTLKPPRMPAPVPKTAPVQRDTQRDITEAVRDTVTVRGSTDYNPRTRVGRSQTAITPSPGSRPPGRRSQSQDSAILAEKAKASGKPRSKKGSQHADVIDRLDFTGVGPMFHHDGPFDACAPSRNRQRNKAPMFAWSARPDESPAHGDSAYPSAHAIKAFSNNYVDPPKKKVDAIAEAWGIHEPEPYEEFFAGGGTGRPDGDTPASSIYNGRDSHNSHSTSRSGAASRRAKDGRDARDVYRDHLEEGQHGNSNTNRPRMTTRRSVVPPPKPIFVPDPSDAADPAGSPPISSPGFPKRSKSLMHRIRKMRDAPNVPAGPDYDQPPSPSSPIEHSYPGADGNSNPTRPTHRTQNSFLGRFGGTRANQTVSEKSEPFVYIDAHNNKDLPAPPQATNEAPGEQPSGEYFDSTAGGGAFPTSPGLGRKTSLMKKVGRVVGRSRP</sequence>
<dbReference type="PANTHER" id="PTHR28307">
    <property type="entry name" value="PROTEIN PAL1"/>
    <property type="match status" value="1"/>
</dbReference>
<protein>
    <submittedName>
        <fullName evidence="2">Pal1 cell morphology protein-domain-containing protein</fullName>
    </submittedName>
</protein>
<feature type="compositionally biased region" description="Pro residues" evidence="1">
    <location>
        <begin position="33"/>
        <end position="53"/>
    </location>
</feature>
<evidence type="ECO:0000313" key="3">
    <source>
        <dbReference type="Proteomes" id="UP000807353"/>
    </source>
</evidence>
<dbReference type="OrthoDB" id="5352132at2759"/>
<dbReference type="GO" id="GO:0005737">
    <property type="term" value="C:cytoplasm"/>
    <property type="evidence" value="ECO:0007669"/>
    <property type="project" value="TreeGrafter"/>
</dbReference>
<gene>
    <name evidence="2" type="ORF">BDZ94DRAFT_756600</name>
</gene>
<feature type="compositionally biased region" description="Basic residues" evidence="1">
    <location>
        <begin position="121"/>
        <end position="131"/>
    </location>
</feature>
<reference evidence="2" key="1">
    <citation type="submission" date="2020-11" db="EMBL/GenBank/DDBJ databases">
        <authorList>
            <consortium name="DOE Joint Genome Institute"/>
            <person name="Ahrendt S."/>
            <person name="Riley R."/>
            <person name="Andreopoulos W."/>
            <person name="Labutti K."/>
            <person name="Pangilinan J."/>
            <person name="Ruiz-Duenas F.J."/>
            <person name="Barrasa J.M."/>
            <person name="Sanchez-Garcia M."/>
            <person name="Camarero S."/>
            <person name="Miyauchi S."/>
            <person name="Serrano A."/>
            <person name="Linde D."/>
            <person name="Babiker R."/>
            <person name="Drula E."/>
            <person name="Ayuso-Fernandez I."/>
            <person name="Pacheco R."/>
            <person name="Padilla G."/>
            <person name="Ferreira P."/>
            <person name="Barriuso J."/>
            <person name="Kellner H."/>
            <person name="Castanera R."/>
            <person name="Alfaro M."/>
            <person name="Ramirez L."/>
            <person name="Pisabarro A.G."/>
            <person name="Kuo A."/>
            <person name="Tritt A."/>
            <person name="Lipzen A."/>
            <person name="He G."/>
            <person name="Yan M."/>
            <person name="Ng V."/>
            <person name="Cullen D."/>
            <person name="Martin F."/>
            <person name="Rosso M.-N."/>
            <person name="Henrissat B."/>
            <person name="Hibbett D."/>
            <person name="Martinez A.T."/>
            <person name="Grigoriev I.V."/>
        </authorList>
    </citation>
    <scope>NUCLEOTIDE SEQUENCE</scope>
    <source>
        <strain evidence="2">CBS 247.69</strain>
    </source>
</reference>
<dbReference type="Pfam" id="PF08316">
    <property type="entry name" value="Pal1"/>
    <property type="match status" value="1"/>
</dbReference>
<proteinExistence type="predicted"/>
<feature type="compositionally biased region" description="Basic and acidic residues" evidence="1">
    <location>
        <begin position="60"/>
        <end position="70"/>
    </location>
</feature>
<dbReference type="PANTHER" id="PTHR28307:SF2">
    <property type="entry name" value="PROTEIN PAL1"/>
    <property type="match status" value="1"/>
</dbReference>
<dbReference type="Proteomes" id="UP000807353">
    <property type="component" value="Unassembled WGS sequence"/>
</dbReference>
<feature type="compositionally biased region" description="Basic residues" evidence="1">
    <location>
        <begin position="334"/>
        <end position="345"/>
    </location>
</feature>
<organism evidence="2 3">
    <name type="scientific">Collybia nuda</name>
    <dbReference type="NCBI Taxonomy" id="64659"/>
    <lineage>
        <taxon>Eukaryota</taxon>
        <taxon>Fungi</taxon>
        <taxon>Dikarya</taxon>
        <taxon>Basidiomycota</taxon>
        <taxon>Agaricomycotina</taxon>
        <taxon>Agaricomycetes</taxon>
        <taxon>Agaricomycetidae</taxon>
        <taxon>Agaricales</taxon>
        <taxon>Tricholomatineae</taxon>
        <taxon>Clitocybaceae</taxon>
        <taxon>Collybia</taxon>
    </lineage>
</organism>
<comment type="caution">
    <text evidence="2">The sequence shown here is derived from an EMBL/GenBank/DDBJ whole genome shotgun (WGS) entry which is preliminary data.</text>
</comment>
<evidence type="ECO:0000313" key="2">
    <source>
        <dbReference type="EMBL" id="KAF9462176.1"/>
    </source>
</evidence>
<name>A0A9P5Y5T7_9AGAR</name>
<dbReference type="InterPro" id="IPR013226">
    <property type="entry name" value="Pal1"/>
</dbReference>
<feature type="region of interest" description="Disordered" evidence="1">
    <location>
        <begin position="1"/>
        <end position="164"/>
    </location>
</feature>
<feature type="region of interest" description="Disordered" evidence="1">
    <location>
        <begin position="224"/>
        <end position="477"/>
    </location>
</feature>